<evidence type="ECO:0000313" key="3">
    <source>
        <dbReference type="Proteomes" id="UP001562425"/>
    </source>
</evidence>
<comment type="caution">
    <text evidence="2">The sequence shown here is derived from an EMBL/GenBank/DDBJ whole genome shotgun (WGS) entry which is preliminary data.</text>
</comment>
<protein>
    <submittedName>
        <fullName evidence="2">Uncharacterized protein</fullName>
    </submittedName>
</protein>
<name>A0ABD1D1W3_CULPP</name>
<evidence type="ECO:0000256" key="1">
    <source>
        <dbReference type="SAM" id="SignalP"/>
    </source>
</evidence>
<feature type="signal peptide" evidence="1">
    <location>
        <begin position="1"/>
        <end position="19"/>
    </location>
</feature>
<keyword evidence="1" id="KW-0732">Signal</keyword>
<evidence type="ECO:0000313" key="2">
    <source>
        <dbReference type="EMBL" id="KAL1389155.1"/>
    </source>
</evidence>
<sequence>MRISTFWILLVAFFFGVMSAPQINFETHDSNMDQMEVEDPMMVSCDRTPEVMVSMEDEPTNKLRKVSTSQ</sequence>
<accession>A0ABD1D1W3</accession>
<dbReference type="EMBL" id="JBEHCU010008050">
    <property type="protein sequence ID" value="KAL1389155.1"/>
    <property type="molecule type" value="Genomic_DNA"/>
</dbReference>
<proteinExistence type="predicted"/>
<dbReference type="Proteomes" id="UP001562425">
    <property type="component" value="Unassembled WGS sequence"/>
</dbReference>
<gene>
    <name evidence="2" type="ORF">pipiens_003217</name>
</gene>
<keyword evidence="3" id="KW-1185">Reference proteome</keyword>
<reference evidence="2 3" key="1">
    <citation type="submission" date="2024-05" db="EMBL/GenBank/DDBJ databases">
        <title>Culex pipiens pipiens assembly and annotation.</title>
        <authorList>
            <person name="Alout H."/>
            <person name="Durand T."/>
        </authorList>
    </citation>
    <scope>NUCLEOTIDE SEQUENCE [LARGE SCALE GENOMIC DNA]</scope>
    <source>
        <strain evidence="2">HA-2024</strain>
        <tissue evidence="2">Whole body</tissue>
    </source>
</reference>
<dbReference type="AlphaFoldDB" id="A0ABD1D1W3"/>
<feature type="chain" id="PRO_5044869577" evidence="1">
    <location>
        <begin position="20"/>
        <end position="70"/>
    </location>
</feature>
<organism evidence="2 3">
    <name type="scientific">Culex pipiens pipiens</name>
    <name type="common">Northern house mosquito</name>
    <dbReference type="NCBI Taxonomy" id="38569"/>
    <lineage>
        <taxon>Eukaryota</taxon>
        <taxon>Metazoa</taxon>
        <taxon>Ecdysozoa</taxon>
        <taxon>Arthropoda</taxon>
        <taxon>Hexapoda</taxon>
        <taxon>Insecta</taxon>
        <taxon>Pterygota</taxon>
        <taxon>Neoptera</taxon>
        <taxon>Endopterygota</taxon>
        <taxon>Diptera</taxon>
        <taxon>Nematocera</taxon>
        <taxon>Culicoidea</taxon>
        <taxon>Culicidae</taxon>
        <taxon>Culicinae</taxon>
        <taxon>Culicini</taxon>
        <taxon>Culex</taxon>
        <taxon>Culex</taxon>
    </lineage>
</organism>